<evidence type="ECO:0000256" key="1">
    <source>
        <dbReference type="ARBA" id="ARBA00010641"/>
    </source>
</evidence>
<keyword evidence="3" id="KW-0731">Sigma factor</keyword>
<evidence type="ECO:0000256" key="2">
    <source>
        <dbReference type="ARBA" id="ARBA00023015"/>
    </source>
</evidence>
<organism evidence="8 9">
    <name type="scientific">Nocardioides simplex</name>
    <name type="common">Arthrobacter simplex</name>
    <dbReference type="NCBI Taxonomy" id="2045"/>
    <lineage>
        <taxon>Bacteria</taxon>
        <taxon>Bacillati</taxon>
        <taxon>Actinomycetota</taxon>
        <taxon>Actinomycetes</taxon>
        <taxon>Propionibacteriales</taxon>
        <taxon>Nocardioidaceae</taxon>
        <taxon>Pimelobacter</taxon>
    </lineage>
</organism>
<dbReference type="Pfam" id="PF04542">
    <property type="entry name" value="Sigma70_r2"/>
    <property type="match status" value="1"/>
</dbReference>
<dbReference type="InterPro" id="IPR039425">
    <property type="entry name" value="RNA_pol_sigma-70-like"/>
</dbReference>
<proteinExistence type="inferred from homology"/>
<evidence type="ECO:0000256" key="6">
    <source>
        <dbReference type="SAM" id="MobiDB-lite"/>
    </source>
</evidence>
<comment type="similarity">
    <text evidence="1">Belongs to the sigma-70 factor family. ECF subfamily.</text>
</comment>
<keyword evidence="5" id="KW-0804">Transcription</keyword>
<keyword evidence="4" id="KW-0238">DNA-binding</keyword>
<feature type="region of interest" description="Disordered" evidence="6">
    <location>
        <begin position="1"/>
        <end position="41"/>
    </location>
</feature>
<feature type="domain" description="RNA polymerase sigma-70 region 2" evidence="7">
    <location>
        <begin position="65"/>
        <end position="123"/>
    </location>
</feature>
<evidence type="ECO:0000259" key="7">
    <source>
        <dbReference type="Pfam" id="PF04542"/>
    </source>
</evidence>
<reference evidence="8 9" key="1">
    <citation type="submission" date="2019-09" db="EMBL/GenBank/DDBJ databases">
        <title>Pimelobacter sp. isolated from Paulinella.</title>
        <authorList>
            <person name="Jeong S.E."/>
        </authorList>
    </citation>
    <scope>NUCLEOTIDE SEQUENCE [LARGE SCALE GENOMIC DNA]</scope>
    <source>
        <strain evidence="8 9">Pch-N</strain>
    </source>
</reference>
<dbReference type="SUPFAM" id="SSF88659">
    <property type="entry name" value="Sigma3 and sigma4 domains of RNA polymerase sigma factors"/>
    <property type="match status" value="1"/>
</dbReference>
<dbReference type="GO" id="GO:0016987">
    <property type="term" value="F:sigma factor activity"/>
    <property type="evidence" value="ECO:0007669"/>
    <property type="project" value="UniProtKB-KW"/>
</dbReference>
<keyword evidence="2" id="KW-0805">Transcription regulation</keyword>
<dbReference type="InterPro" id="IPR014284">
    <property type="entry name" value="RNA_pol_sigma-70_dom"/>
</dbReference>
<dbReference type="NCBIfam" id="TIGR02937">
    <property type="entry name" value="sigma70-ECF"/>
    <property type="match status" value="1"/>
</dbReference>
<accession>A0A7J5DUB8</accession>
<evidence type="ECO:0000256" key="4">
    <source>
        <dbReference type="ARBA" id="ARBA00023125"/>
    </source>
</evidence>
<name>A0A7J5DUB8_NOCSI</name>
<gene>
    <name evidence="8" type="ORF">F9L07_17800</name>
</gene>
<dbReference type="PANTHER" id="PTHR43133">
    <property type="entry name" value="RNA POLYMERASE ECF-TYPE SIGMA FACTO"/>
    <property type="match status" value="1"/>
</dbReference>
<evidence type="ECO:0000256" key="5">
    <source>
        <dbReference type="ARBA" id="ARBA00023163"/>
    </source>
</evidence>
<dbReference type="PANTHER" id="PTHR43133:SF8">
    <property type="entry name" value="RNA POLYMERASE SIGMA FACTOR HI_1459-RELATED"/>
    <property type="match status" value="1"/>
</dbReference>
<evidence type="ECO:0000313" key="9">
    <source>
        <dbReference type="Proteomes" id="UP000449906"/>
    </source>
</evidence>
<dbReference type="Gene3D" id="1.10.1740.10">
    <property type="match status" value="1"/>
</dbReference>
<sequence length="218" mass="24229">MTSRSSEALAAPDPDGVPDRPSHPSSATVIPLRPPRASRVQVAEPTDAELLERCRRRDGEAWNLLVTRYERLVYSVARRNGLSEEDAADVTQGTFVALLDALGRLRDEERLASWLMTVTRRQAWRVRNLSRRDVQLEQAPDIIDDSSEDWAAVLALHDGLAELGGTCRSLLEALYLDPESPSYAEIAARFGRSIGGIGPLRGRCLEKLRAILTEDEAW</sequence>
<dbReference type="Proteomes" id="UP000449906">
    <property type="component" value="Unassembled WGS sequence"/>
</dbReference>
<comment type="caution">
    <text evidence="8">The sequence shown here is derived from an EMBL/GenBank/DDBJ whole genome shotgun (WGS) entry which is preliminary data.</text>
</comment>
<evidence type="ECO:0000256" key="3">
    <source>
        <dbReference type="ARBA" id="ARBA00023082"/>
    </source>
</evidence>
<dbReference type="GO" id="GO:0006352">
    <property type="term" value="P:DNA-templated transcription initiation"/>
    <property type="evidence" value="ECO:0007669"/>
    <property type="project" value="InterPro"/>
</dbReference>
<dbReference type="InterPro" id="IPR013325">
    <property type="entry name" value="RNA_pol_sigma_r2"/>
</dbReference>
<dbReference type="InterPro" id="IPR007627">
    <property type="entry name" value="RNA_pol_sigma70_r2"/>
</dbReference>
<dbReference type="RefSeq" id="WP_151581113.1">
    <property type="nucleotide sequence ID" value="NZ_CP182503.1"/>
</dbReference>
<protein>
    <submittedName>
        <fullName evidence="8">Sigma-70 family RNA polymerase sigma factor</fullName>
    </submittedName>
</protein>
<dbReference type="GO" id="GO:0003677">
    <property type="term" value="F:DNA binding"/>
    <property type="evidence" value="ECO:0007669"/>
    <property type="project" value="UniProtKB-KW"/>
</dbReference>
<dbReference type="SUPFAM" id="SSF88946">
    <property type="entry name" value="Sigma2 domain of RNA polymerase sigma factors"/>
    <property type="match status" value="1"/>
</dbReference>
<evidence type="ECO:0000313" key="8">
    <source>
        <dbReference type="EMBL" id="KAB2808928.1"/>
    </source>
</evidence>
<dbReference type="EMBL" id="WBVM01000002">
    <property type="protein sequence ID" value="KAB2808928.1"/>
    <property type="molecule type" value="Genomic_DNA"/>
</dbReference>
<dbReference type="InterPro" id="IPR036388">
    <property type="entry name" value="WH-like_DNA-bd_sf"/>
</dbReference>
<dbReference type="Gene3D" id="1.10.10.10">
    <property type="entry name" value="Winged helix-like DNA-binding domain superfamily/Winged helix DNA-binding domain"/>
    <property type="match status" value="1"/>
</dbReference>
<dbReference type="InterPro" id="IPR013324">
    <property type="entry name" value="RNA_pol_sigma_r3/r4-like"/>
</dbReference>
<dbReference type="AlphaFoldDB" id="A0A7J5DUB8"/>